<organism evidence="1 2">
    <name type="scientific">Octadecabacter temperatus</name>
    <dbReference type="NCBI Taxonomy" id="1458307"/>
    <lineage>
        <taxon>Bacteria</taxon>
        <taxon>Pseudomonadati</taxon>
        <taxon>Pseudomonadota</taxon>
        <taxon>Alphaproteobacteria</taxon>
        <taxon>Rhodobacterales</taxon>
        <taxon>Roseobacteraceae</taxon>
        <taxon>Octadecabacter</taxon>
    </lineage>
</organism>
<dbReference type="EMBL" id="CP012160">
    <property type="protein sequence ID" value="AKS45519.1"/>
    <property type="molecule type" value="Genomic_DNA"/>
</dbReference>
<gene>
    <name evidence="1" type="ORF">OSB_09610</name>
</gene>
<protein>
    <submittedName>
        <fullName evidence="1">Uncharacterized protein</fullName>
    </submittedName>
</protein>
<sequence>MKTPWHLWTVGGLTLAWNAMGAMDYVMTVSRNENYIANFTAERLAFLEAFPTWTMATWALAVWLAVAGSLLLLLRSRFSVPVYLAAFIAMAATSIRNLFFAEVSAVSTMTSFEMLFTVAIIALAIAQWLYARAMFKRDVLT</sequence>
<name>A0A0K0Y3K2_9RHOB</name>
<proteinExistence type="predicted"/>
<evidence type="ECO:0000313" key="2">
    <source>
        <dbReference type="Proteomes" id="UP000067444"/>
    </source>
</evidence>
<dbReference type="AlphaFoldDB" id="A0A0K0Y3K2"/>
<accession>A0A0K0Y3K2</accession>
<dbReference type="STRING" id="1458307.OSB_09610"/>
<dbReference type="KEGG" id="otm:OSB_09610"/>
<dbReference type="Proteomes" id="UP000067444">
    <property type="component" value="Chromosome"/>
</dbReference>
<reference evidence="1 2" key="1">
    <citation type="journal article" date="2015" name="Genome Announc.">
        <title>Closed Genome Sequence of Octadecabacter temperatus SB1, the First Mesophilic Species of the Genus Octadecabacter.</title>
        <authorList>
            <person name="Voget S."/>
            <person name="Billerbeck S."/>
            <person name="Simon M."/>
            <person name="Daniel R."/>
        </authorList>
    </citation>
    <scope>NUCLEOTIDE SEQUENCE [LARGE SCALE GENOMIC DNA]</scope>
    <source>
        <strain evidence="1 2">SB1</strain>
    </source>
</reference>
<keyword evidence="2" id="KW-1185">Reference proteome</keyword>
<evidence type="ECO:0000313" key="1">
    <source>
        <dbReference type="EMBL" id="AKS45519.1"/>
    </source>
</evidence>
<dbReference type="RefSeq" id="WP_049833902.1">
    <property type="nucleotide sequence ID" value="NZ_CP012160.1"/>
</dbReference>
<dbReference type="OrthoDB" id="5801787at2"/>